<dbReference type="InterPro" id="IPR015915">
    <property type="entry name" value="Kelch-typ_b-propeller"/>
</dbReference>
<dbReference type="InterPro" id="IPR056732">
    <property type="entry name" value="GBD_ATRN"/>
</dbReference>
<evidence type="ECO:0000256" key="5">
    <source>
        <dbReference type="ARBA" id="ARBA00022737"/>
    </source>
</evidence>
<dbReference type="SUPFAM" id="SSF117281">
    <property type="entry name" value="Kelch motif"/>
    <property type="match status" value="1"/>
</dbReference>
<evidence type="ECO:0000256" key="7">
    <source>
        <dbReference type="ARBA" id="ARBA00023157"/>
    </source>
</evidence>
<dbReference type="GO" id="GO:0016020">
    <property type="term" value="C:membrane"/>
    <property type="evidence" value="ECO:0007669"/>
    <property type="project" value="UniProtKB-SubCell"/>
</dbReference>
<keyword evidence="5" id="KW-0677">Repeat</keyword>
<keyword evidence="4" id="KW-0732">Signal</keyword>
<organism evidence="12 13">
    <name type="scientific">Poecilia reticulata</name>
    <name type="common">Guppy</name>
    <name type="synonym">Acanthophacelus reticulatus</name>
    <dbReference type="NCBI Taxonomy" id="8081"/>
    <lineage>
        <taxon>Eukaryota</taxon>
        <taxon>Metazoa</taxon>
        <taxon>Chordata</taxon>
        <taxon>Craniata</taxon>
        <taxon>Vertebrata</taxon>
        <taxon>Euteleostomi</taxon>
        <taxon>Actinopterygii</taxon>
        <taxon>Neopterygii</taxon>
        <taxon>Teleostei</taxon>
        <taxon>Neoteleostei</taxon>
        <taxon>Acanthomorphata</taxon>
        <taxon>Ovalentaria</taxon>
        <taxon>Atherinomorphae</taxon>
        <taxon>Cyprinodontiformes</taxon>
        <taxon>Poeciliidae</taxon>
        <taxon>Poeciliinae</taxon>
        <taxon>Poecilia</taxon>
    </lineage>
</organism>
<protein>
    <submittedName>
        <fullName evidence="12">Attractin-like 1a</fullName>
    </submittedName>
</protein>
<keyword evidence="6 10" id="KW-1133">Transmembrane helix</keyword>
<feature type="transmembrane region" description="Helical" evidence="10">
    <location>
        <begin position="888"/>
        <end position="917"/>
    </location>
</feature>
<proteinExistence type="predicted"/>
<evidence type="ECO:0000259" key="11">
    <source>
        <dbReference type="PROSITE" id="PS01248"/>
    </source>
</evidence>
<dbReference type="Proteomes" id="UP000242638">
    <property type="component" value="Unassembled WGS sequence"/>
</dbReference>
<dbReference type="InterPro" id="IPR016187">
    <property type="entry name" value="CTDL_fold"/>
</dbReference>
<dbReference type="InterPro" id="IPR056737">
    <property type="entry name" value="Beta-prop_ATRN-MKLN-like"/>
</dbReference>
<dbReference type="Pfam" id="PF24981">
    <property type="entry name" value="Beta-prop_ATRN-LZTR1"/>
    <property type="match status" value="1"/>
</dbReference>
<dbReference type="Pfam" id="PF24973">
    <property type="entry name" value="EGF_LMN_ATRN"/>
    <property type="match status" value="1"/>
</dbReference>
<sequence length="948" mass="106647">NGLIGCAVDCCVNKMCSSLCASGPECTVPVPSPGSFWMLPSIKPSAQSLGRASHPALVHSGLMWVVGGYSFNYSNYHMMLNYNPDSSAWDVVPASSGPFYRYGHSLALYQDCIYMFDGKLETGPANITDELWLFNIPTRSWLPQKPASAPLYALEGHTAHVVILPNGNPVMLVFFSYSPIYSYINKVQEYNINKNTWLSPPTQYFFRERNTFFLLLYCLLTCDKWTVLPRPGLHRDVNHFGHSAVVSKGTMYVFGGFSGVLLNDVLAYYPPSCQAFLSPTLCLAAGSGVRCLWVKSRCLPWESKQYDHIVPASFCPARPGRSTLNEDLHYTAPAAQQHPGLPWCEDRKCISASSNCTVVNSSRCKRREEKECFQLANCRSCSLNNNSQWEVQQQECQLCGDGWYHVEDVCLRINSSRESYDDTQHYCKNLGGNIATLLTDNQVGFVLDELYKYLVKCLSSFYVGVLKYWNLMETKRVGTSTSLNWLLLEPVLKGSCLSSAWDNMVMTSELLMKRGVVTLKHLPELVGTEMDDVVSLTRRLEIHSLQTVGIMLNCLGLRTCAKCLNRVKYGWCGDLSNTGRGVTRSGSRLLDRDMVCPGDRCVNSSVCEHCGNLTAGTHCQTCIPGYYGDPTNGGKCNACNCNNHTNLCHISSGKCFCTTKGVKGDQCQLCDSESRYLGNPLRGTCYCKYNNLLIDYQFTFSLLQEDDRHYTAINFMATPEQANKNLDMSINASNNFNLNIWSFSSIAGTISGEEMSVIARMKIKEYRDSFSCEKFNFRLHHNITFYVYVSNFSWPIKIQIAFSHHNSIMDMVQFFVTFFSCFLLLLLVAVVVWKIKQTCWTSRRREQLMRERQQMASRPFASVDVVLEVGGDQEELQQVRARLQTAEVLPVCLCLYLHLSFLFFPVGSGITIASALVDTPQQRVVDSKERGLGLKHHKHIVHHQGTCV</sequence>
<evidence type="ECO:0000313" key="12">
    <source>
        <dbReference type="Ensembl" id="ENSPREP00000009816.1"/>
    </source>
</evidence>
<evidence type="ECO:0000256" key="1">
    <source>
        <dbReference type="ARBA" id="ARBA00004167"/>
    </source>
</evidence>
<dbReference type="PANTHER" id="PTHR46376:SF2">
    <property type="entry name" value="DISTRACTED, ISOFORM B"/>
    <property type="match status" value="1"/>
</dbReference>
<dbReference type="GeneTree" id="ENSGT00940000155790"/>
<evidence type="ECO:0000256" key="10">
    <source>
        <dbReference type="SAM" id="Phobius"/>
    </source>
</evidence>
<dbReference type="InterPro" id="IPR016186">
    <property type="entry name" value="C-type_lectin-like/link_sf"/>
</dbReference>
<evidence type="ECO:0000256" key="9">
    <source>
        <dbReference type="ARBA" id="ARBA00023292"/>
    </source>
</evidence>
<evidence type="ECO:0000256" key="3">
    <source>
        <dbReference type="ARBA" id="ARBA00022692"/>
    </source>
</evidence>
<feature type="domain" description="Laminin EGF-like" evidence="11">
    <location>
        <begin position="607"/>
        <end position="641"/>
    </location>
</feature>
<dbReference type="InterPro" id="IPR056863">
    <property type="entry name" value="LMN_ATRN_NET-like_EGF"/>
</dbReference>
<dbReference type="PROSITE" id="PS01248">
    <property type="entry name" value="EGF_LAM_1"/>
    <property type="match status" value="1"/>
</dbReference>
<dbReference type="InterPro" id="IPR051568">
    <property type="entry name" value="LZTR1/Attractin"/>
</dbReference>
<keyword evidence="2" id="KW-0880">Kelch repeat</keyword>
<evidence type="ECO:0000256" key="4">
    <source>
        <dbReference type="ARBA" id="ARBA00022729"/>
    </source>
</evidence>
<dbReference type="Ensembl" id="ENSPRET00000009932.1">
    <property type="protein sequence ID" value="ENSPREP00000009816.1"/>
    <property type="gene ID" value="ENSPREG00000006513.1"/>
</dbReference>
<dbReference type="InterPro" id="IPR002049">
    <property type="entry name" value="LE_dom"/>
</dbReference>
<dbReference type="InterPro" id="IPR006652">
    <property type="entry name" value="Kelch_1"/>
</dbReference>
<evidence type="ECO:0000313" key="13">
    <source>
        <dbReference type="Proteomes" id="UP000242638"/>
    </source>
</evidence>
<accession>A0A3P9NJR8</accession>
<dbReference type="GO" id="GO:0005794">
    <property type="term" value="C:Golgi apparatus"/>
    <property type="evidence" value="ECO:0007669"/>
    <property type="project" value="TreeGrafter"/>
</dbReference>
<reference evidence="12" key="2">
    <citation type="submission" date="2025-08" db="UniProtKB">
        <authorList>
            <consortium name="Ensembl"/>
        </authorList>
    </citation>
    <scope>IDENTIFICATION</scope>
    <source>
        <strain evidence="12">Guanapo</strain>
    </source>
</reference>
<keyword evidence="9" id="KW-0424">Laminin EGF-like domain</keyword>
<dbReference type="PANTHER" id="PTHR46376">
    <property type="entry name" value="LEUCINE-ZIPPER-LIKE TRANSCRIPTIONAL REGULATOR 1"/>
    <property type="match status" value="1"/>
</dbReference>
<dbReference type="CDD" id="cd00055">
    <property type="entry name" value="EGF_Lam"/>
    <property type="match status" value="1"/>
</dbReference>
<evidence type="ECO:0000256" key="8">
    <source>
        <dbReference type="ARBA" id="ARBA00023180"/>
    </source>
</evidence>
<feature type="transmembrane region" description="Helical" evidence="10">
    <location>
        <begin position="814"/>
        <end position="835"/>
    </location>
</feature>
<name>A0A3P9NJR8_POERE</name>
<reference evidence="13" key="1">
    <citation type="submission" date="2013-11" db="EMBL/GenBank/DDBJ databases">
        <title>The genomic landscape of the Guanapo guppy.</title>
        <authorList>
            <person name="Kuenstner A."/>
            <person name="Dreyer C."/>
        </authorList>
    </citation>
    <scope>NUCLEOTIDE SEQUENCE</scope>
    <source>
        <strain evidence="13">Guanapo</strain>
    </source>
</reference>
<dbReference type="OMA" id="CHNEERC"/>
<keyword evidence="7" id="KW-1015">Disulfide bond</keyword>
<dbReference type="Gene3D" id="2.120.10.80">
    <property type="entry name" value="Kelch-type beta propeller"/>
    <property type="match status" value="2"/>
</dbReference>
<keyword evidence="3 10" id="KW-0812">Transmembrane</keyword>
<dbReference type="SUPFAM" id="SSF56436">
    <property type="entry name" value="C-type lectin-like"/>
    <property type="match status" value="1"/>
</dbReference>
<dbReference type="STRING" id="8081.ENSPREP00000009816"/>
<evidence type="ECO:0000256" key="6">
    <source>
        <dbReference type="ARBA" id="ARBA00022989"/>
    </source>
</evidence>
<dbReference type="Gene3D" id="3.10.100.10">
    <property type="entry name" value="Mannose-Binding Protein A, subunit A"/>
    <property type="match status" value="1"/>
</dbReference>
<keyword evidence="10" id="KW-0472">Membrane</keyword>
<dbReference type="AlphaFoldDB" id="A0A3P9NJR8"/>
<keyword evidence="8" id="KW-0325">Glycoprotein</keyword>
<reference evidence="12" key="3">
    <citation type="submission" date="2025-09" db="UniProtKB">
        <authorList>
            <consortium name="Ensembl"/>
        </authorList>
    </citation>
    <scope>IDENTIFICATION</scope>
    <source>
        <strain evidence="12">Guanapo</strain>
    </source>
</reference>
<comment type="subcellular location">
    <subcellularLocation>
        <location evidence="1">Membrane</location>
        <topology evidence="1">Single-pass membrane protein</topology>
    </subcellularLocation>
</comment>
<dbReference type="Pfam" id="PF24972">
    <property type="entry name" value="GBD_ATRN"/>
    <property type="match status" value="1"/>
</dbReference>
<evidence type="ECO:0000256" key="2">
    <source>
        <dbReference type="ARBA" id="ARBA00022441"/>
    </source>
</evidence>
<keyword evidence="13" id="KW-1185">Reference proteome</keyword>
<dbReference type="SUPFAM" id="SSF57196">
    <property type="entry name" value="EGF/Laminin"/>
    <property type="match status" value="1"/>
</dbReference>
<dbReference type="Pfam" id="PF01344">
    <property type="entry name" value="Kelch_1"/>
    <property type="match status" value="1"/>
</dbReference>
<dbReference type="Gene3D" id="2.10.25.10">
    <property type="entry name" value="Laminin"/>
    <property type="match status" value="1"/>
</dbReference>